<keyword evidence="1" id="KW-0472">Membrane</keyword>
<dbReference type="RefSeq" id="WP_350411377.1">
    <property type="nucleotide sequence ID" value="NZ_JBEOKT010000004.1"/>
</dbReference>
<comment type="caution">
    <text evidence="2">The sequence shown here is derived from an EMBL/GenBank/DDBJ whole genome shotgun (WGS) entry which is preliminary data.</text>
</comment>
<accession>A0ABV1RSA9</accession>
<feature type="transmembrane region" description="Helical" evidence="1">
    <location>
        <begin position="12"/>
        <end position="31"/>
    </location>
</feature>
<evidence type="ECO:0008006" key="4">
    <source>
        <dbReference type="Google" id="ProtNLM"/>
    </source>
</evidence>
<feature type="transmembrane region" description="Helical" evidence="1">
    <location>
        <begin position="65"/>
        <end position="83"/>
    </location>
</feature>
<reference evidence="2 3" key="1">
    <citation type="submission" date="2024-06" db="EMBL/GenBank/DDBJ databases">
        <title>Pontibacter populi HYL7-15.</title>
        <authorList>
            <person name="Kim M.K."/>
        </authorList>
    </citation>
    <scope>NUCLEOTIDE SEQUENCE [LARGE SCALE GENOMIC DNA]</scope>
    <source>
        <strain evidence="2 3">HYL7-15</strain>
    </source>
</reference>
<keyword evidence="1" id="KW-0812">Transmembrane</keyword>
<proteinExistence type="predicted"/>
<keyword evidence="1" id="KW-1133">Transmembrane helix</keyword>
<evidence type="ECO:0000256" key="1">
    <source>
        <dbReference type="SAM" id="Phobius"/>
    </source>
</evidence>
<dbReference type="Proteomes" id="UP001476807">
    <property type="component" value="Unassembled WGS sequence"/>
</dbReference>
<evidence type="ECO:0000313" key="3">
    <source>
        <dbReference type="Proteomes" id="UP001476807"/>
    </source>
</evidence>
<evidence type="ECO:0000313" key="2">
    <source>
        <dbReference type="EMBL" id="MER2997022.1"/>
    </source>
</evidence>
<dbReference type="EMBL" id="JBEOKT010000004">
    <property type="protein sequence ID" value="MER2997022.1"/>
    <property type="molecule type" value="Genomic_DNA"/>
</dbReference>
<sequence length="156" mass="17937">MKTRYLFPNRYKMLGWILLVPSLVAGILMILSDQDLFNLEATVFALYDSGIFEPDKAFMLTRNNIADELVAITAIVGGLLAAFSREKDEDEYISQIRLESLLWATYINYGFLLFSVVFIYGTAFFQVLLLNILTLLLIFLIRFNFILYRTKSASYA</sequence>
<feature type="transmembrane region" description="Helical" evidence="1">
    <location>
        <begin position="103"/>
        <end position="121"/>
    </location>
</feature>
<gene>
    <name evidence="2" type="ORF">ABS362_05655</name>
</gene>
<protein>
    <recommendedName>
        <fullName evidence="4">DUF2127 domain-containing protein</fullName>
    </recommendedName>
</protein>
<organism evidence="2 3">
    <name type="scientific">Pontibacter populi</name>
    <dbReference type="NCBI Taxonomy" id="890055"/>
    <lineage>
        <taxon>Bacteria</taxon>
        <taxon>Pseudomonadati</taxon>
        <taxon>Bacteroidota</taxon>
        <taxon>Cytophagia</taxon>
        <taxon>Cytophagales</taxon>
        <taxon>Hymenobacteraceae</taxon>
        <taxon>Pontibacter</taxon>
    </lineage>
</organism>
<keyword evidence="3" id="KW-1185">Reference proteome</keyword>
<feature type="transmembrane region" description="Helical" evidence="1">
    <location>
        <begin position="127"/>
        <end position="148"/>
    </location>
</feature>
<name>A0ABV1RSA9_9BACT</name>